<comment type="caution">
    <text evidence="1">The sequence shown here is derived from an EMBL/GenBank/DDBJ whole genome shotgun (WGS) entry which is preliminary data.</text>
</comment>
<dbReference type="AlphaFoldDB" id="A0A640TFD9"/>
<dbReference type="Proteomes" id="UP000429552">
    <property type="component" value="Unassembled WGS sequence"/>
</dbReference>
<accession>A0A640TFD9</accession>
<sequence>MAAQPGHCPAQFLDPWVALDPGHSSVPLQLFHNDGVLQSRCPFHNAGQLTPLCADRAIRRAKKPDHRVNPVGVAHA</sequence>
<evidence type="ECO:0000313" key="1">
    <source>
        <dbReference type="EMBL" id="GFE21231.1"/>
    </source>
</evidence>
<dbReference type="EMBL" id="BLIP01000001">
    <property type="protein sequence ID" value="GFE21231.1"/>
    <property type="molecule type" value="Genomic_DNA"/>
</dbReference>
<protein>
    <submittedName>
        <fullName evidence="1">Uncharacterized protein</fullName>
    </submittedName>
</protein>
<reference evidence="1 2" key="1">
    <citation type="submission" date="2019-12" db="EMBL/GenBank/DDBJ databases">
        <title>Whole genome shotgun sequence of Streptomyces libani subsp. libani NBRC 13452.</title>
        <authorList>
            <person name="Ichikawa N."/>
            <person name="Kimura A."/>
            <person name="Kitahashi Y."/>
            <person name="Komaki H."/>
            <person name="Tamura T."/>
        </authorList>
    </citation>
    <scope>NUCLEOTIDE SEQUENCE [LARGE SCALE GENOMIC DNA]</scope>
    <source>
        <strain evidence="1 2">NBRC 13452</strain>
    </source>
</reference>
<name>A0A640TFD9_STRNI</name>
<gene>
    <name evidence="1" type="ORF">Sliba_16840</name>
</gene>
<organism evidence="1 2">
    <name type="scientific">Streptomyces nigrescens</name>
    <dbReference type="NCBI Taxonomy" id="1920"/>
    <lineage>
        <taxon>Bacteria</taxon>
        <taxon>Bacillati</taxon>
        <taxon>Actinomycetota</taxon>
        <taxon>Actinomycetes</taxon>
        <taxon>Kitasatosporales</taxon>
        <taxon>Streptomycetaceae</taxon>
        <taxon>Streptomyces</taxon>
    </lineage>
</organism>
<evidence type="ECO:0000313" key="2">
    <source>
        <dbReference type="Proteomes" id="UP000429552"/>
    </source>
</evidence>
<proteinExistence type="predicted"/>